<evidence type="ECO:0000313" key="1">
    <source>
        <dbReference type="EMBL" id="HJA83999.1"/>
    </source>
</evidence>
<dbReference type="Proteomes" id="UP000823860">
    <property type="component" value="Unassembled WGS sequence"/>
</dbReference>
<accession>A0A9D2HT72</accession>
<dbReference type="EMBL" id="DWZE01000097">
    <property type="protein sequence ID" value="HJA83999.1"/>
    <property type="molecule type" value="Genomic_DNA"/>
</dbReference>
<dbReference type="InterPro" id="IPR032286">
    <property type="entry name" value="DUF4837"/>
</dbReference>
<comment type="caution">
    <text evidence="1">The sequence shown here is derived from an EMBL/GenBank/DDBJ whole genome shotgun (WGS) entry which is preliminary data.</text>
</comment>
<dbReference type="AlphaFoldDB" id="A0A9D2HT72"/>
<reference evidence="1" key="2">
    <citation type="submission" date="2021-04" db="EMBL/GenBank/DDBJ databases">
        <authorList>
            <person name="Gilroy R."/>
        </authorList>
    </citation>
    <scope>NUCLEOTIDE SEQUENCE</scope>
    <source>
        <strain evidence="1">ChiHecec1B25-7008</strain>
    </source>
</reference>
<name>A0A9D2HT72_9BACE</name>
<protein>
    <submittedName>
        <fullName evidence="1">DUF4837 family protein</fullName>
    </submittedName>
</protein>
<organism evidence="1 2">
    <name type="scientific">Candidatus Bacteroides intestinavium</name>
    <dbReference type="NCBI Taxonomy" id="2838469"/>
    <lineage>
        <taxon>Bacteria</taxon>
        <taxon>Pseudomonadati</taxon>
        <taxon>Bacteroidota</taxon>
        <taxon>Bacteroidia</taxon>
        <taxon>Bacteroidales</taxon>
        <taxon>Bacteroidaceae</taxon>
        <taxon>Bacteroides</taxon>
    </lineage>
</organism>
<dbReference type="Pfam" id="PF16125">
    <property type="entry name" value="DUF4837"/>
    <property type="match status" value="1"/>
</dbReference>
<gene>
    <name evidence="1" type="ORF">H9785_08535</name>
</gene>
<proteinExistence type="predicted"/>
<reference evidence="1" key="1">
    <citation type="journal article" date="2021" name="PeerJ">
        <title>Extensive microbial diversity within the chicken gut microbiome revealed by metagenomics and culture.</title>
        <authorList>
            <person name="Gilroy R."/>
            <person name="Ravi A."/>
            <person name="Getino M."/>
            <person name="Pursley I."/>
            <person name="Horton D.L."/>
            <person name="Alikhan N.F."/>
            <person name="Baker D."/>
            <person name="Gharbi K."/>
            <person name="Hall N."/>
            <person name="Watson M."/>
            <person name="Adriaenssens E.M."/>
            <person name="Foster-Nyarko E."/>
            <person name="Jarju S."/>
            <person name="Secka A."/>
            <person name="Antonio M."/>
            <person name="Oren A."/>
            <person name="Chaudhuri R.R."/>
            <person name="La Ragione R."/>
            <person name="Hildebrand F."/>
            <person name="Pallen M.J."/>
        </authorList>
    </citation>
    <scope>NUCLEOTIDE SEQUENCE</scope>
    <source>
        <strain evidence="1">ChiHecec1B25-7008</strain>
    </source>
</reference>
<evidence type="ECO:0000313" key="2">
    <source>
        <dbReference type="Proteomes" id="UP000823860"/>
    </source>
</evidence>
<sequence>MPLLWAVLAGLCAACGGRLDGLLTPSSSGRPYEILVVASPAVWEHPAGRALWSALDTDVPGLPQPERAFRLMRTAPRNFDATLRLTRNILVLDLDKEKYPQASFTYARDVYAAPQLVVTLRAPDEDSLKAVLARCAASLSRLFTQEERKRRVAWLADHHSAYVAEQVKEQFACEVWVPAGLASYKTGRNFFWASTNAPTENENFVMYAYPYTGAEAFTKAGFIHKRDSVMKENIPGAYAGMYMATDSLMTDVRLFAQGGDTICEVRGLWRVKGDFMGGPFVSHMRVDKVHQRVVVCEVFVYAPDRMKRNLIRQMEASLYTLKLPGDEETEDK</sequence>